<dbReference type="InterPro" id="IPR006194">
    <property type="entry name" value="Gly-tRNA-synth_heterodimer"/>
</dbReference>
<dbReference type="PANTHER" id="PTHR30075">
    <property type="entry name" value="GLYCYL-TRNA SYNTHETASE"/>
    <property type="match status" value="1"/>
</dbReference>
<gene>
    <name evidence="10" type="primary">glyS</name>
    <name evidence="12" type="ORF">JOC94_003313</name>
</gene>
<dbReference type="RefSeq" id="WP_077110675.1">
    <property type="nucleotide sequence ID" value="NZ_JAFBFH010000025.1"/>
</dbReference>
<evidence type="ECO:0000256" key="8">
    <source>
        <dbReference type="ARBA" id="ARBA00023146"/>
    </source>
</evidence>
<keyword evidence="3 10" id="KW-0963">Cytoplasm</keyword>
<dbReference type="Proteomes" id="UP000823485">
    <property type="component" value="Unassembled WGS sequence"/>
</dbReference>
<proteinExistence type="inferred from homology"/>
<organism evidence="12 13">
    <name type="scientific">Siminovitchia thermophila</name>
    <dbReference type="NCBI Taxonomy" id="1245522"/>
    <lineage>
        <taxon>Bacteria</taxon>
        <taxon>Bacillati</taxon>
        <taxon>Bacillota</taxon>
        <taxon>Bacilli</taxon>
        <taxon>Bacillales</taxon>
        <taxon>Bacillaceae</taxon>
        <taxon>Siminovitchia</taxon>
    </lineage>
</organism>
<evidence type="ECO:0000256" key="3">
    <source>
        <dbReference type="ARBA" id="ARBA00022490"/>
    </source>
</evidence>
<dbReference type="InterPro" id="IPR008909">
    <property type="entry name" value="DALR_anticod-bd"/>
</dbReference>
<evidence type="ECO:0000256" key="7">
    <source>
        <dbReference type="ARBA" id="ARBA00022917"/>
    </source>
</evidence>
<keyword evidence="8 10" id="KW-0030">Aminoacyl-tRNA synthetase</keyword>
<dbReference type="EMBL" id="JAFBFH010000025">
    <property type="protein sequence ID" value="MBM7716293.1"/>
    <property type="molecule type" value="Genomic_DNA"/>
</dbReference>
<evidence type="ECO:0000256" key="2">
    <source>
        <dbReference type="ARBA" id="ARBA00008226"/>
    </source>
</evidence>
<evidence type="ECO:0000256" key="4">
    <source>
        <dbReference type="ARBA" id="ARBA00022598"/>
    </source>
</evidence>
<keyword evidence="5 10" id="KW-0547">Nucleotide-binding</keyword>
<protein>
    <recommendedName>
        <fullName evidence="10">Glycine--tRNA ligase beta subunit</fullName>
        <ecNumber evidence="10">6.1.1.14</ecNumber>
    </recommendedName>
    <alternativeName>
        <fullName evidence="10">Glycyl-tRNA synthetase beta subunit</fullName>
        <shortName evidence="10">GlyRS</shortName>
    </alternativeName>
</protein>
<comment type="subunit">
    <text evidence="10">Tetramer of two alpha and two beta subunits.</text>
</comment>
<keyword evidence="4 10" id="KW-0436">Ligase</keyword>
<name>A0ABS2RBT8_9BACI</name>
<dbReference type="Pfam" id="PF02092">
    <property type="entry name" value="tRNA_synt_2f"/>
    <property type="match status" value="1"/>
</dbReference>
<dbReference type="HAMAP" id="MF_00255">
    <property type="entry name" value="Gly_tRNA_synth_beta"/>
    <property type="match status" value="1"/>
</dbReference>
<comment type="catalytic activity">
    <reaction evidence="9 10">
        <text>tRNA(Gly) + glycine + ATP = glycyl-tRNA(Gly) + AMP + diphosphate</text>
        <dbReference type="Rhea" id="RHEA:16013"/>
        <dbReference type="Rhea" id="RHEA-COMP:9664"/>
        <dbReference type="Rhea" id="RHEA-COMP:9683"/>
        <dbReference type="ChEBI" id="CHEBI:30616"/>
        <dbReference type="ChEBI" id="CHEBI:33019"/>
        <dbReference type="ChEBI" id="CHEBI:57305"/>
        <dbReference type="ChEBI" id="CHEBI:78442"/>
        <dbReference type="ChEBI" id="CHEBI:78522"/>
        <dbReference type="ChEBI" id="CHEBI:456215"/>
        <dbReference type="EC" id="6.1.1.14"/>
    </reaction>
</comment>
<keyword evidence="13" id="KW-1185">Reference proteome</keyword>
<reference evidence="12 13" key="1">
    <citation type="submission" date="2021-01" db="EMBL/GenBank/DDBJ databases">
        <title>Genomic Encyclopedia of Type Strains, Phase IV (KMG-IV): sequencing the most valuable type-strain genomes for metagenomic binning, comparative biology and taxonomic classification.</title>
        <authorList>
            <person name="Goeker M."/>
        </authorList>
    </citation>
    <scope>NUCLEOTIDE SEQUENCE [LARGE SCALE GENOMIC DNA]</scope>
    <source>
        <strain evidence="12 13">DSM 105453</strain>
    </source>
</reference>
<comment type="subcellular location">
    <subcellularLocation>
        <location evidence="1 10">Cytoplasm</location>
    </subcellularLocation>
</comment>
<comment type="caution">
    <text evidence="12">The sequence shown here is derived from an EMBL/GenBank/DDBJ whole genome shotgun (WGS) entry which is preliminary data.</text>
</comment>
<evidence type="ECO:0000313" key="12">
    <source>
        <dbReference type="EMBL" id="MBM7716293.1"/>
    </source>
</evidence>
<evidence type="ECO:0000259" key="11">
    <source>
        <dbReference type="Pfam" id="PF05746"/>
    </source>
</evidence>
<dbReference type="PANTHER" id="PTHR30075:SF2">
    <property type="entry name" value="GLYCINE--TRNA LIGASE, CHLOROPLASTIC_MITOCHONDRIAL 2"/>
    <property type="match status" value="1"/>
</dbReference>
<dbReference type="InterPro" id="IPR015944">
    <property type="entry name" value="Gly-tRNA-synth_bsu"/>
</dbReference>
<feature type="domain" description="DALR anticodon binding" evidence="11">
    <location>
        <begin position="584"/>
        <end position="676"/>
    </location>
</feature>
<dbReference type="Pfam" id="PF05746">
    <property type="entry name" value="DALR_1"/>
    <property type="match status" value="1"/>
</dbReference>
<comment type="similarity">
    <text evidence="2 10">Belongs to the class-II aminoacyl-tRNA synthetase family.</text>
</comment>
<keyword evidence="6 10" id="KW-0067">ATP-binding</keyword>
<dbReference type="NCBIfam" id="TIGR00211">
    <property type="entry name" value="glyS"/>
    <property type="match status" value="1"/>
</dbReference>
<sequence length="688" mass="78496">MSKRDILLEIGMEEMPARFIREAIRQLEEKVINWLDEHHISHGGAQSFSTPRRLAVIIREAAEKQDDSEEEMKGPAKKIALDKDGNWSKAAIGFSRSNGMTTDDIYFKEIKGTEYAHVKRFIQGKKTIDLLPELEHIVTGLHFPNNMRWANHSIKYVRPIRWLVAMFGKEAVSFSVAGVQTDVVTRGHRFLGSQATISTPADYEKSLLDQYVIADDEKRKQMILEQIKQLEVERNWVVPTDEDLLEEVTNLVEYPTVFFGSFEESFLSLPEEVLITSMKSHQRYFPVRDRSGQLLPYFVSVRNGDSRYIETVMKGNEKVLRARLADAEFFFEEDKKLDIDVALNKLENIIYHEKIGTLAGKVKRIRKITKEICQDLHLSKEEQELADRAASICKFDLITNMVDEFPELQGIMGEKYALQKGESVQVAQAIREHYMPRHAHDRIPELTIGGVVGLADKLDTIVASFAIGLIPTGSQDPYALRRSAAGIIHILLDKNWNLSITNLLKQTIAIIQEDAIGQSEGLLKNLLEFFQLRMKFMLQERGIRHDIIDAVLGGEMNGAPDIVDRAKTLNEQKDKPDFKETIESLARVLNIARKAEPAGEIDPSLFKNGEEQILYDKYEELREIFQSRPDARARFSALKQLQPAITAYFDHTMVMAEDSAIRNNRLSQMKKLADLIGSFAQINEIHVK</sequence>
<evidence type="ECO:0000256" key="10">
    <source>
        <dbReference type="HAMAP-Rule" id="MF_00255"/>
    </source>
</evidence>
<evidence type="ECO:0000256" key="5">
    <source>
        <dbReference type="ARBA" id="ARBA00022741"/>
    </source>
</evidence>
<dbReference type="GO" id="GO:0004820">
    <property type="term" value="F:glycine-tRNA ligase activity"/>
    <property type="evidence" value="ECO:0007669"/>
    <property type="project" value="UniProtKB-EC"/>
</dbReference>
<dbReference type="PRINTS" id="PR01045">
    <property type="entry name" value="TRNASYNTHGB"/>
</dbReference>
<evidence type="ECO:0000256" key="9">
    <source>
        <dbReference type="ARBA" id="ARBA00047937"/>
    </source>
</evidence>
<evidence type="ECO:0000256" key="6">
    <source>
        <dbReference type="ARBA" id="ARBA00022840"/>
    </source>
</evidence>
<evidence type="ECO:0000313" key="13">
    <source>
        <dbReference type="Proteomes" id="UP000823485"/>
    </source>
</evidence>
<keyword evidence="7 10" id="KW-0648">Protein biosynthesis</keyword>
<dbReference type="SUPFAM" id="SSF109604">
    <property type="entry name" value="HD-domain/PDEase-like"/>
    <property type="match status" value="1"/>
</dbReference>
<accession>A0ABS2RBT8</accession>
<dbReference type="PROSITE" id="PS50861">
    <property type="entry name" value="AA_TRNA_LIGASE_II_GLYAB"/>
    <property type="match status" value="1"/>
</dbReference>
<evidence type="ECO:0000256" key="1">
    <source>
        <dbReference type="ARBA" id="ARBA00004496"/>
    </source>
</evidence>
<dbReference type="EC" id="6.1.1.14" evidence="10"/>